<dbReference type="PROSITE" id="PS00705">
    <property type="entry name" value="PROK_CO2_ANHYDRASE_2"/>
    <property type="match status" value="1"/>
</dbReference>
<dbReference type="Proteomes" id="UP001152321">
    <property type="component" value="Unassembled WGS sequence"/>
</dbReference>
<evidence type="ECO:0000256" key="1">
    <source>
        <dbReference type="ARBA" id="ARBA00006217"/>
    </source>
</evidence>
<proteinExistence type="inferred from homology"/>
<comment type="similarity">
    <text evidence="1 6">Belongs to the beta-class carbonic anhydrase family.</text>
</comment>
<dbReference type="PROSITE" id="PS00704">
    <property type="entry name" value="PROK_CO2_ANHYDRASE_1"/>
    <property type="match status" value="1"/>
</dbReference>
<name>A0ABT6DKD2_9BACT</name>
<evidence type="ECO:0000313" key="9">
    <source>
        <dbReference type="Proteomes" id="UP001152321"/>
    </source>
</evidence>
<dbReference type="SMART" id="SM00947">
    <property type="entry name" value="Pro_CA"/>
    <property type="match status" value="1"/>
</dbReference>
<evidence type="ECO:0000313" key="8">
    <source>
        <dbReference type="EMBL" id="MDG0817320.1"/>
    </source>
</evidence>
<evidence type="ECO:0000256" key="2">
    <source>
        <dbReference type="ARBA" id="ARBA00012925"/>
    </source>
</evidence>
<evidence type="ECO:0000256" key="7">
    <source>
        <dbReference type="SAM" id="MobiDB-lite"/>
    </source>
</evidence>
<dbReference type="InterPro" id="IPR001765">
    <property type="entry name" value="Carbonic_anhydrase"/>
</dbReference>
<dbReference type="RefSeq" id="WP_277578798.1">
    <property type="nucleotide sequence ID" value="NZ_JANRMI010000004.1"/>
</dbReference>
<comment type="caution">
    <text evidence="8">The sequence shown here is derived from an EMBL/GenBank/DDBJ whole genome shotgun (WGS) entry which is preliminary data.</text>
</comment>
<dbReference type="EC" id="4.2.1.1" evidence="2 6"/>
<evidence type="ECO:0000256" key="3">
    <source>
        <dbReference type="ARBA" id="ARBA00022833"/>
    </source>
</evidence>
<dbReference type="PANTHER" id="PTHR11002:SF79">
    <property type="entry name" value="CARBONIC ANHYDRASE 2"/>
    <property type="match status" value="1"/>
</dbReference>
<reference evidence="8" key="1">
    <citation type="submission" date="2022-08" db="EMBL/GenBank/DDBJ databases">
        <title>Novel Bdellovibrio Species Isolated from Svalbard: Designation Bdellovibrio svalbardensis.</title>
        <authorList>
            <person name="Mitchell R.J."/>
            <person name="Choi S.Y."/>
        </authorList>
    </citation>
    <scope>NUCLEOTIDE SEQUENCE</scope>
    <source>
        <strain evidence="8">PAP01</strain>
    </source>
</reference>
<sequence length="292" mass="31329">MLFRVLLVLSLVNLSACSYFTKRRNPSQETKVMLKDDQGNAKEAPAQASSTGAKELTPINPNEAEAAAQAQEMKEAVAEAAAHVQASHGKAEREAGPVSAEKALGWLRNGNTRFMKGSVRKDGASTKDRVRLAQGQKPHSIILSCSDSRVPPEVVFDQKLGEVFVIRTAGESVDNNVIGSIEYAVSHLGSNLIVVMGHESCGGVRATLDAISGAQMPSPALTGLVNDLKPRLLKFKGVPQSPGLFEEGWSNVDGIARDLVLRSEILRDAVTSGEVKIVRAMYHLESGNVEFK</sequence>
<keyword evidence="9" id="KW-1185">Reference proteome</keyword>
<feature type="region of interest" description="Disordered" evidence="7">
    <location>
        <begin position="25"/>
        <end position="97"/>
    </location>
</feature>
<dbReference type="InterPro" id="IPR036874">
    <property type="entry name" value="Carbonic_anhydrase_sf"/>
</dbReference>
<organism evidence="8 9">
    <name type="scientific">Bdellovibrio svalbardensis</name>
    <dbReference type="NCBI Taxonomy" id="2972972"/>
    <lineage>
        <taxon>Bacteria</taxon>
        <taxon>Pseudomonadati</taxon>
        <taxon>Bdellovibrionota</taxon>
        <taxon>Bdellovibrionia</taxon>
        <taxon>Bdellovibrionales</taxon>
        <taxon>Pseudobdellovibrionaceae</taxon>
        <taxon>Bdellovibrio</taxon>
    </lineage>
</organism>
<protein>
    <recommendedName>
        <fullName evidence="2 6">Carbonic anhydrase</fullName>
        <ecNumber evidence="2 6">4.2.1.1</ecNumber>
    </recommendedName>
    <alternativeName>
        <fullName evidence="6">Carbonate dehydratase</fullName>
    </alternativeName>
</protein>
<dbReference type="Gene3D" id="3.40.1050.10">
    <property type="entry name" value="Carbonic anhydrase"/>
    <property type="match status" value="1"/>
</dbReference>
<gene>
    <name evidence="8" type="ORF">NWE73_13145</name>
</gene>
<dbReference type="InterPro" id="IPR015892">
    <property type="entry name" value="Carbonic_anhydrase_CS"/>
</dbReference>
<accession>A0ABT6DKD2</accession>
<evidence type="ECO:0000256" key="4">
    <source>
        <dbReference type="ARBA" id="ARBA00023239"/>
    </source>
</evidence>
<keyword evidence="3 6" id="KW-0862">Zinc</keyword>
<dbReference type="EMBL" id="JANRMI010000004">
    <property type="protein sequence ID" value="MDG0817320.1"/>
    <property type="molecule type" value="Genomic_DNA"/>
</dbReference>
<dbReference type="SUPFAM" id="SSF53056">
    <property type="entry name" value="beta-carbonic anhydrase, cab"/>
    <property type="match status" value="1"/>
</dbReference>
<dbReference type="Pfam" id="PF00484">
    <property type="entry name" value="Pro_CA"/>
    <property type="match status" value="1"/>
</dbReference>
<evidence type="ECO:0000256" key="6">
    <source>
        <dbReference type="RuleBase" id="RU003956"/>
    </source>
</evidence>
<dbReference type="PANTHER" id="PTHR11002">
    <property type="entry name" value="CARBONIC ANHYDRASE"/>
    <property type="match status" value="1"/>
</dbReference>
<comment type="catalytic activity">
    <reaction evidence="5 6">
        <text>hydrogencarbonate + H(+) = CO2 + H2O</text>
        <dbReference type="Rhea" id="RHEA:10748"/>
        <dbReference type="ChEBI" id="CHEBI:15377"/>
        <dbReference type="ChEBI" id="CHEBI:15378"/>
        <dbReference type="ChEBI" id="CHEBI:16526"/>
        <dbReference type="ChEBI" id="CHEBI:17544"/>
        <dbReference type="EC" id="4.2.1.1"/>
    </reaction>
</comment>
<evidence type="ECO:0000256" key="5">
    <source>
        <dbReference type="ARBA" id="ARBA00048348"/>
    </source>
</evidence>
<comment type="function">
    <text evidence="6">Reversible hydration of carbon dioxide.</text>
</comment>
<keyword evidence="4 6" id="KW-0456">Lyase</keyword>